<dbReference type="Proteomes" id="UP001280121">
    <property type="component" value="Unassembled WGS sequence"/>
</dbReference>
<dbReference type="PROSITE" id="PS51011">
    <property type="entry name" value="ARID"/>
    <property type="match status" value="1"/>
</dbReference>
<evidence type="ECO:0000256" key="4">
    <source>
        <dbReference type="ARBA" id="ARBA00023242"/>
    </source>
</evidence>
<dbReference type="InterPro" id="IPR001606">
    <property type="entry name" value="ARID_dom"/>
</dbReference>
<dbReference type="PANTHER" id="PTHR46691">
    <property type="entry name" value="HIGH MOBILITY GROUP B PROTEIN 9"/>
    <property type="match status" value="1"/>
</dbReference>
<proteinExistence type="predicted"/>
<dbReference type="FunFam" id="1.10.150.60:FF:000022">
    <property type="entry name" value="High mobility group B protein 15"/>
    <property type="match status" value="1"/>
</dbReference>
<dbReference type="Pfam" id="PF01388">
    <property type="entry name" value="ARID"/>
    <property type="match status" value="1"/>
</dbReference>
<name>A0AAD9WVG0_9ROSI</name>
<dbReference type="CDD" id="cd22009">
    <property type="entry name" value="HMG-box_AtHMGB9-like"/>
    <property type="match status" value="1"/>
</dbReference>
<dbReference type="FunFam" id="1.10.30.10:FF:000055">
    <property type="entry name" value="High mobility group B protein 15"/>
    <property type="match status" value="1"/>
</dbReference>
<protein>
    <recommendedName>
        <fullName evidence="12">High mobility group B protein 15</fullName>
    </recommendedName>
</protein>
<sequence length="473" mass="52367">MASTSGAKESSVDMKEAASCSSTPHPLPTPLERNEDIVADPKLFMSSLEKLHATLGTKFMIPIIGGKELDLHRLFVEVTSRGGIEKILKERRWKEVTSIFNFPSTATNASFVLRKYYMSLLHRYEQIYLFRCQDSLQSPSTPSVPIQEIELPPPSVQAADIQQPRTNAAVASGAKPPPSSLGTQVVGVIDGKFESGYLVTVMIGSERLKGVLYQSPQSPAAHQVPPSYNVSTNNSDNNTHTVSGVQRRRRRKKSEIKRRDPAHPKPNRSGYNFFFAEQHARLKPLHPGKDREISRMIGELWNKLKESEKAVYQEKAMKDKERYRIEMEDYRERQRTGQVVSDAVPLRQQLPEPDVTMVEADIKLDEAGIDSPHTPDNESNSDGSDCEDETADKDLDIEVPLGVGFGAESSNVGVETSTEEPTFELPKGERNVGDNRDDKVGDYNTVTSDVVEKARDDGGESIADALVEAGAGQ</sequence>
<feature type="region of interest" description="Disordered" evidence="7">
    <location>
        <begin position="367"/>
        <end position="389"/>
    </location>
</feature>
<dbReference type="AlphaFoldDB" id="A0AAD9WVG0"/>
<dbReference type="PROSITE" id="PS50118">
    <property type="entry name" value="HMG_BOX_2"/>
    <property type="match status" value="1"/>
</dbReference>
<accession>A0AAD9WVG0</accession>
<keyword evidence="4 6" id="KW-0539">Nucleus</keyword>
<dbReference type="GO" id="GO:0005634">
    <property type="term" value="C:nucleus"/>
    <property type="evidence" value="ECO:0007669"/>
    <property type="project" value="UniProtKB-UniRule"/>
</dbReference>
<feature type="domain" description="HMG box" evidence="8">
    <location>
        <begin position="264"/>
        <end position="331"/>
    </location>
</feature>
<dbReference type="SUPFAM" id="SSF46774">
    <property type="entry name" value="ARID-like"/>
    <property type="match status" value="1"/>
</dbReference>
<dbReference type="SMART" id="SM00398">
    <property type="entry name" value="HMG"/>
    <property type="match status" value="1"/>
</dbReference>
<dbReference type="CDD" id="cd16872">
    <property type="entry name" value="ARID_HMGB9-like"/>
    <property type="match status" value="1"/>
</dbReference>
<feature type="region of interest" description="Disordered" evidence="7">
    <location>
        <begin position="1"/>
        <end position="32"/>
    </location>
</feature>
<dbReference type="SMART" id="SM00501">
    <property type="entry name" value="BRIGHT"/>
    <property type="match status" value="1"/>
</dbReference>
<evidence type="ECO:0000313" key="11">
    <source>
        <dbReference type="Proteomes" id="UP001280121"/>
    </source>
</evidence>
<dbReference type="SUPFAM" id="SSF47095">
    <property type="entry name" value="HMG-box"/>
    <property type="match status" value="1"/>
</dbReference>
<dbReference type="InterPro" id="IPR045303">
    <property type="entry name" value="ARID_HMGB9-like"/>
</dbReference>
<feature type="region of interest" description="Disordered" evidence="7">
    <location>
        <begin position="404"/>
        <end position="443"/>
    </location>
</feature>
<evidence type="ECO:0000256" key="1">
    <source>
        <dbReference type="ARBA" id="ARBA00023015"/>
    </source>
</evidence>
<comment type="caution">
    <text evidence="10">The sequence shown here is derived from an EMBL/GenBank/DDBJ whole genome shotgun (WGS) entry which is preliminary data.</text>
</comment>
<evidence type="ECO:0000256" key="7">
    <source>
        <dbReference type="SAM" id="MobiDB-lite"/>
    </source>
</evidence>
<dbReference type="SMART" id="SM01014">
    <property type="entry name" value="ARID"/>
    <property type="match status" value="1"/>
</dbReference>
<evidence type="ECO:0000256" key="5">
    <source>
        <dbReference type="ARBA" id="ARBA00054600"/>
    </source>
</evidence>
<dbReference type="InterPro" id="IPR036910">
    <property type="entry name" value="HMG_box_dom_sf"/>
</dbReference>
<keyword evidence="2 6" id="KW-0238">DNA-binding</keyword>
<evidence type="ECO:0000256" key="3">
    <source>
        <dbReference type="ARBA" id="ARBA00023163"/>
    </source>
</evidence>
<evidence type="ECO:0000256" key="2">
    <source>
        <dbReference type="ARBA" id="ARBA00023125"/>
    </source>
</evidence>
<evidence type="ECO:0000313" key="10">
    <source>
        <dbReference type="EMBL" id="KAK2643952.1"/>
    </source>
</evidence>
<evidence type="ECO:0008006" key="12">
    <source>
        <dbReference type="Google" id="ProtNLM"/>
    </source>
</evidence>
<organism evidence="10 11">
    <name type="scientific">Dipteronia dyeriana</name>
    <dbReference type="NCBI Taxonomy" id="168575"/>
    <lineage>
        <taxon>Eukaryota</taxon>
        <taxon>Viridiplantae</taxon>
        <taxon>Streptophyta</taxon>
        <taxon>Embryophyta</taxon>
        <taxon>Tracheophyta</taxon>
        <taxon>Spermatophyta</taxon>
        <taxon>Magnoliopsida</taxon>
        <taxon>eudicotyledons</taxon>
        <taxon>Gunneridae</taxon>
        <taxon>Pentapetalae</taxon>
        <taxon>rosids</taxon>
        <taxon>malvids</taxon>
        <taxon>Sapindales</taxon>
        <taxon>Sapindaceae</taxon>
        <taxon>Hippocastanoideae</taxon>
        <taxon>Acereae</taxon>
        <taxon>Dipteronia</taxon>
    </lineage>
</organism>
<keyword evidence="3" id="KW-0804">Transcription</keyword>
<reference evidence="10" key="1">
    <citation type="journal article" date="2023" name="Plant J.">
        <title>Genome sequences and population genomics provide insights into the demographic history, inbreeding, and mutation load of two 'living fossil' tree species of Dipteronia.</title>
        <authorList>
            <person name="Feng Y."/>
            <person name="Comes H.P."/>
            <person name="Chen J."/>
            <person name="Zhu S."/>
            <person name="Lu R."/>
            <person name="Zhang X."/>
            <person name="Li P."/>
            <person name="Qiu J."/>
            <person name="Olsen K.M."/>
            <person name="Qiu Y."/>
        </authorList>
    </citation>
    <scope>NUCLEOTIDE SEQUENCE</scope>
    <source>
        <strain evidence="10">KIB01</strain>
    </source>
</reference>
<feature type="compositionally biased region" description="Basic residues" evidence="7">
    <location>
        <begin position="246"/>
        <end position="256"/>
    </location>
</feature>
<dbReference type="InterPro" id="IPR009071">
    <property type="entry name" value="HMG_box_dom"/>
</dbReference>
<feature type="compositionally biased region" description="Basic and acidic residues" evidence="7">
    <location>
        <begin position="426"/>
        <end position="441"/>
    </location>
</feature>
<feature type="compositionally biased region" description="Polar residues" evidence="7">
    <location>
        <begin position="217"/>
        <end position="244"/>
    </location>
</feature>
<dbReference type="Gene3D" id="1.10.150.60">
    <property type="entry name" value="ARID DNA-binding domain"/>
    <property type="match status" value="1"/>
</dbReference>
<keyword evidence="11" id="KW-1185">Reference proteome</keyword>
<feature type="region of interest" description="Disordered" evidence="7">
    <location>
        <begin position="217"/>
        <end position="271"/>
    </location>
</feature>
<evidence type="ECO:0000259" key="9">
    <source>
        <dbReference type="PROSITE" id="PS51011"/>
    </source>
</evidence>
<comment type="function">
    <text evidence="5">Binds preferentially DNA with A/T-rich content.</text>
</comment>
<dbReference type="InterPro" id="IPR036431">
    <property type="entry name" value="ARID_dom_sf"/>
</dbReference>
<dbReference type="EMBL" id="JANJYI010000006">
    <property type="protein sequence ID" value="KAK2643952.1"/>
    <property type="molecule type" value="Genomic_DNA"/>
</dbReference>
<dbReference type="Gene3D" id="1.10.30.10">
    <property type="entry name" value="High mobility group box domain"/>
    <property type="match status" value="1"/>
</dbReference>
<dbReference type="Pfam" id="PF00505">
    <property type="entry name" value="HMG_box"/>
    <property type="match status" value="1"/>
</dbReference>
<feature type="domain" description="ARID" evidence="9">
    <location>
        <begin position="38"/>
        <end position="129"/>
    </location>
</feature>
<evidence type="ECO:0000256" key="6">
    <source>
        <dbReference type="PROSITE-ProRule" id="PRU00267"/>
    </source>
</evidence>
<evidence type="ECO:0000259" key="8">
    <source>
        <dbReference type="PROSITE" id="PS50118"/>
    </source>
</evidence>
<dbReference type="GO" id="GO:0003677">
    <property type="term" value="F:DNA binding"/>
    <property type="evidence" value="ECO:0007669"/>
    <property type="project" value="UniProtKB-UniRule"/>
</dbReference>
<keyword evidence="1" id="KW-0805">Transcription regulation</keyword>
<dbReference type="PANTHER" id="PTHR46691:SF3">
    <property type="entry name" value="HIGH MOBILITY GROUP B PROTEIN 15"/>
    <property type="match status" value="1"/>
</dbReference>
<feature type="DNA-binding region" description="HMG box" evidence="6">
    <location>
        <begin position="264"/>
        <end position="331"/>
    </location>
</feature>
<gene>
    <name evidence="10" type="ORF">Ddye_019147</name>
</gene>